<protein>
    <submittedName>
        <fullName evidence="2">Pyridoxamine 5'-phosphate oxidase family protein</fullName>
    </submittedName>
</protein>
<evidence type="ECO:0000313" key="3">
    <source>
        <dbReference type="Proteomes" id="UP000673375"/>
    </source>
</evidence>
<dbReference type="RefSeq" id="WP_209558616.1">
    <property type="nucleotide sequence ID" value="NZ_JAEDXU010000010.1"/>
</dbReference>
<proteinExistence type="predicted"/>
<reference evidence="2 3" key="1">
    <citation type="submission" date="2020-12" db="EMBL/GenBank/DDBJ databases">
        <title>Vagococcus allomyrinae sp. nov. and Enterococcus lavae sp. nov., isolated from the larvae of Allomyrina dichotoma.</title>
        <authorList>
            <person name="Lee S.D."/>
        </authorList>
    </citation>
    <scope>NUCLEOTIDE SEQUENCE [LARGE SCALE GENOMIC DNA]</scope>
    <source>
        <strain evidence="2 3">BWM-S5</strain>
    </source>
</reference>
<dbReference type="Gene3D" id="2.30.110.10">
    <property type="entry name" value="Electron Transport, Fmn-binding Protein, Chain A"/>
    <property type="match status" value="1"/>
</dbReference>
<dbReference type="SUPFAM" id="SSF50475">
    <property type="entry name" value="FMN-binding split barrel"/>
    <property type="match status" value="1"/>
</dbReference>
<name>A0ABS4CMM0_9ENTE</name>
<gene>
    <name evidence="2" type="ORF">I6N96_16225</name>
</gene>
<keyword evidence="3" id="KW-1185">Reference proteome</keyword>
<accession>A0ABS4CMM0</accession>
<organism evidence="2 3">
    <name type="scientific">Enterococcus larvae</name>
    <dbReference type="NCBI Taxonomy" id="2794352"/>
    <lineage>
        <taxon>Bacteria</taxon>
        <taxon>Bacillati</taxon>
        <taxon>Bacillota</taxon>
        <taxon>Bacilli</taxon>
        <taxon>Lactobacillales</taxon>
        <taxon>Enterococcaceae</taxon>
        <taxon>Enterococcus</taxon>
    </lineage>
</organism>
<dbReference type="Proteomes" id="UP000673375">
    <property type="component" value="Unassembled WGS sequence"/>
</dbReference>
<evidence type="ECO:0000313" key="2">
    <source>
        <dbReference type="EMBL" id="MBP1047838.1"/>
    </source>
</evidence>
<dbReference type="EMBL" id="JAEDXU010000010">
    <property type="protein sequence ID" value="MBP1047838.1"/>
    <property type="molecule type" value="Genomic_DNA"/>
</dbReference>
<dbReference type="Pfam" id="PF01243">
    <property type="entry name" value="PNPOx_N"/>
    <property type="match status" value="1"/>
</dbReference>
<feature type="domain" description="Pyridoxamine 5'-phosphate oxidase N-terminal" evidence="1">
    <location>
        <begin position="10"/>
        <end position="124"/>
    </location>
</feature>
<comment type="caution">
    <text evidence="2">The sequence shown here is derived from an EMBL/GenBank/DDBJ whole genome shotgun (WGS) entry which is preliminary data.</text>
</comment>
<evidence type="ECO:0000259" key="1">
    <source>
        <dbReference type="Pfam" id="PF01243"/>
    </source>
</evidence>
<dbReference type="InterPro" id="IPR012349">
    <property type="entry name" value="Split_barrel_FMN-bd"/>
</dbReference>
<sequence length="154" mass="17530">MELFENELKKVLAKVAKRGVAVLATSAADHVSSRPVSVVVYDGKIVFQTSTKLLKYQQIQKNQQVALCVDNIQIEGTAVLGGRPSEDHRFSEAYREKHLGSYTNYSHMDSSRVIEVQPQKITMWVYKDKEPYIVTFQIDAQELEAEYYSHSTVD</sequence>
<dbReference type="InterPro" id="IPR011576">
    <property type="entry name" value="Pyridox_Oxase_N"/>
</dbReference>